<protein>
    <submittedName>
        <fullName evidence="6">Integrase catalytic region</fullName>
    </submittedName>
</protein>
<dbReference type="AlphaFoldDB" id="A0A158GQ03"/>
<evidence type="ECO:0000256" key="3">
    <source>
        <dbReference type="ARBA" id="ARBA00023125"/>
    </source>
</evidence>
<evidence type="ECO:0000313" key="6">
    <source>
        <dbReference type="EMBL" id="SAL34204.1"/>
    </source>
</evidence>
<evidence type="ECO:0000256" key="2">
    <source>
        <dbReference type="ARBA" id="ARBA00022578"/>
    </source>
</evidence>
<sequence>MGKLKGIDRSFNGRHFDREIIVLCVRWYLRYKLSFRDLTEMMAERGLSLAHTTIMRWVKHFTPEFVKRWNRLAMAAGQSWRVDETYVKIRGKWAYLYRAVDRAGKTVDFRLSTRRDVAAAKAFFAKAIRTQGHTPGTITLDGYAASHRAVREMKTDGLLPRHTRVRSSKYLNNVIEQDHRHIKSRVNVMLGFKRFRNAAVTISGIELMHRIRKGQFDLTAAHFKDTSAPSIWMTVLSDR</sequence>
<dbReference type="GO" id="GO:0003677">
    <property type="term" value="F:DNA binding"/>
    <property type="evidence" value="ECO:0007669"/>
    <property type="project" value="UniProtKB-KW"/>
</dbReference>
<evidence type="ECO:0000256" key="4">
    <source>
        <dbReference type="ARBA" id="ARBA00023172"/>
    </source>
</evidence>
<dbReference type="Pfam" id="PF13610">
    <property type="entry name" value="DDE_Tnp_IS240"/>
    <property type="match status" value="1"/>
</dbReference>
<proteinExistence type="predicted"/>
<accession>A0A158GQ03</accession>
<keyword evidence="3" id="KW-0238">DNA-binding</keyword>
<dbReference type="OrthoDB" id="4315389at2"/>
<dbReference type="GO" id="GO:0006310">
    <property type="term" value="P:DNA recombination"/>
    <property type="evidence" value="ECO:0007669"/>
    <property type="project" value="UniProtKB-KW"/>
</dbReference>
<dbReference type="RefSeq" id="WP_062086008.1">
    <property type="nucleotide sequence ID" value="NZ_FCOK02000018.1"/>
</dbReference>
<reference evidence="6 7" key="1">
    <citation type="submission" date="2016-01" db="EMBL/GenBank/DDBJ databases">
        <authorList>
            <person name="Oliw E.H."/>
        </authorList>
    </citation>
    <scope>NUCLEOTIDE SEQUENCE [LARGE SCALE GENOMIC DNA]</scope>
    <source>
        <strain evidence="6">LMG 27134</strain>
    </source>
</reference>
<evidence type="ECO:0000313" key="7">
    <source>
        <dbReference type="Proteomes" id="UP000054683"/>
    </source>
</evidence>
<dbReference type="Gene3D" id="3.30.420.10">
    <property type="entry name" value="Ribonuclease H-like superfamily/Ribonuclease H"/>
    <property type="match status" value="1"/>
</dbReference>
<name>A0A158GQ03_9BURK</name>
<gene>
    <name evidence="6" type="ORF">AWB69_03116</name>
</gene>
<dbReference type="PANTHER" id="PTHR35528">
    <property type="entry name" value="BLL1675 PROTEIN"/>
    <property type="match status" value="1"/>
</dbReference>
<dbReference type="SUPFAM" id="SSF53098">
    <property type="entry name" value="Ribonuclease H-like"/>
    <property type="match status" value="1"/>
</dbReference>
<organism evidence="6 7">
    <name type="scientific">Caballeronia udeis</name>
    <dbReference type="NCBI Taxonomy" id="1232866"/>
    <lineage>
        <taxon>Bacteria</taxon>
        <taxon>Pseudomonadati</taxon>
        <taxon>Pseudomonadota</taxon>
        <taxon>Betaproteobacteria</taxon>
        <taxon>Burkholderiales</taxon>
        <taxon>Burkholderiaceae</taxon>
        <taxon>Caballeronia</taxon>
    </lineage>
</organism>
<keyword evidence="2" id="KW-0815">Transposition</keyword>
<dbReference type="EMBL" id="FCOK02000018">
    <property type="protein sequence ID" value="SAL34204.1"/>
    <property type="molecule type" value="Genomic_DNA"/>
</dbReference>
<dbReference type="InterPro" id="IPR036397">
    <property type="entry name" value="RNaseH_sf"/>
</dbReference>
<dbReference type="InterPro" id="IPR052183">
    <property type="entry name" value="IS_Transposase"/>
</dbReference>
<dbReference type="InterPro" id="IPR032874">
    <property type="entry name" value="DDE_dom"/>
</dbReference>
<feature type="domain" description="DDE" evidence="5">
    <location>
        <begin position="78"/>
        <end position="215"/>
    </location>
</feature>
<dbReference type="NCBIfam" id="NF033587">
    <property type="entry name" value="transpos_IS6"/>
    <property type="match status" value="1"/>
</dbReference>
<dbReference type="GO" id="GO:0032196">
    <property type="term" value="P:transposition"/>
    <property type="evidence" value="ECO:0007669"/>
    <property type="project" value="UniProtKB-KW"/>
</dbReference>
<comment type="function">
    <text evidence="1">Involved in the transposition of the insertion sequence.</text>
</comment>
<dbReference type="InterPro" id="IPR012337">
    <property type="entry name" value="RNaseH-like_sf"/>
</dbReference>
<dbReference type="Proteomes" id="UP000054683">
    <property type="component" value="Unassembled WGS sequence"/>
</dbReference>
<evidence type="ECO:0000259" key="5">
    <source>
        <dbReference type="Pfam" id="PF13610"/>
    </source>
</evidence>
<dbReference type="PANTHER" id="PTHR35528:SF3">
    <property type="entry name" value="BLL1675 PROTEIN"/>
    <property type="match status" value="1"/>
</dbReference>
<dbReference type="InterPro" id="IPR047930">
    <property type="entry name" value="Transpos_IS6"/>
</dbReference>
<keyword evidence="4" id="KW-0233">DNA recombination</keyword>
<evidence type="ECO:0000256" key="1">
    <source>
        <dbReference type="ARBA" id="ARBA00002286"/>
    </source>
</evidence>